<keyword evidence="1" id="KW-1017">Isopeptide bond</keyword>
<name>A0A6L2MBF0_TANCI</name>
<dbReference type="AlphaFoldDB" id="A0A6L2MBF0"/>
<dbReference type="InterPro" id="IPR000626">
    <property type="entry name" value="Ubiquitin-like_dom"/>
</dbReference>
<dbReference type="PANTHER" id="PTHR10666">
    <property type="entry name" value="UBIQUITIN"/>
    <property type="match status" value="1"/>
</dbReference>
<dbReference type="InterPro" id="IPR029071">
    <property type="entry name" value="Ubiquitin-like_domsf"/>
</dbReference>
<proteinExistence type="predicted"/>
<comment type="caution">
    <text evidence="4">The sequence shown here is derived from an EMBL/GenBank/DDBJ whole genome shotgun (WGS) entry which is preliminary data.</text>
</comment>
<dbReference type="InterPro" id="IPR050158">
    <property type="entry name" value="Ubiquitin_ubiquitin-like"/>
</dbReference>
<evidence type="ECO:0000259" key="3">
    <source>
        <dbReference type="PROSITE" id="PS50053"/>
    </source>
</evidence>
<evidence type="ECO:0000256" key="2">
    <source>
        <dbReference type="ARBA" id="ARBA00022843"/>
    </source>
</evidence>
<dbReference type="EMBL" id="BKCJ010006140">
    <property type="protein sequence ID" value="GEU70577.1"/>
    <property type="molecule type" value="Genomic_DNA"/>
</dbReference>
<accession>A0A6L2MBF0</accession>
<evidence type="ECO:0000313" key="4">
    <source>
        <dbReference type="EMBL" id="GEU70577.1"/>
    </source>
</evidence>
<sequence>MLKSSGLVPIFIKRHYEMKHCSLKVKLPDTIGNVKGKISQIDHDYEVLIFNEMVLDESCALADFNIKNGSTLTLMRKSRVPMKIFIETLTGMTISFNVKPSDTIGKGMNFHEMVLDDRGSLLDFQIKNGFTLTLMRKSRRLLHIFFKISFIGKTFSFKVTPLDTIAKLKARLNVEEDMCVPLISKF</sequence>
<dbReference type="GO" id="GO:0003729">
    <property type="term" value="F:mRNA binding"/>
    <property type="evidence" value="ECO:0007669"/>
    <property type="project" value="UniProtKB-ARBA"/>
</dbReference>
<dbReference type="Gene3D" id="3.10.20.90">
    <property type="entry name" value="Phosphatidylinositol 3-kinase Catalytic Subunit, Chain A, domain 1"/>
    <property type="match status" value="2"/>
</dbReference>
<keyword evidence="2" id="KW-0832">Ubl conjugation</keyword>
<protein>
    <recommendedName>
        <fullName evidence="3">Ubiquitin-like domain-containing protein</fullName>
    </recommendedName>
</protein>
<reference evidence="4" key="1">
    <citation type="journal article" date="2019" name="Sci. Rep.">
        <title>Draft genome of Tanacetum cinerariifolium, the natural source of mosquito coil.</title>
        <authorList>
            <person name="Yamashiro T."/>
            <person name="Shiraishi A."/>
            <person name="Satake H."/>
            <person name="Nakayama K."/>
        </authorList>
    </citation>
    <scope>NUCLEOTIDE SEQUENCE</scope>
</reference>
<evidence type="ECO:0000256" key="1">
    <source>
        <dbReference type="ARBA" id="ARBA00022499"/>
    </source>
</evidence>
<dbReference type="Pfam" id="PF00240">
    <property type="entry name" value="ubiquitin"/>
    <property type="match status" value="1"/>
</dbReference>
<gene>
    <name evidence="4" type="ORF">Tci_042555</name>
</gene>
<feature type="domain" description="Ubiquitin-like" evidence="3">
    <location>
        <begin position="8"/>
        <end position="81"/>
    </location>
</feature>
<dbReference type="SMART" id="SM00213">
    <property type="entry name" value="UBQ"/>
    <property type="match status" value="2"/>
</dbReference>
<dbReference type="PROSITE" id="PS50053">
    <property type="entry name" value="UBIQUITIN_2"/>
    <property type="match status" value="1"/>
</dbReference>
<dbReference type="SUPFAM" id="SSF54236">
    <property type="entry name" value="Ubiquitin-like"/>
    <property type="match status" value="2"/>
</dbReference>
<organism evidence="4">
    <name type="scientific">Tanacetum cinerariifolium</name>
    <name type="common">Dalmatian daisy</name>
    <name type="synonym">Chrysanthemum cinerariifolium</name>
    <dbReference type="NCBI Taxonomy" id="118510"/>
    <lineage>
        <taxon>Eukaryota</taxon>
        <taxon>Viridiplantae</taxon>
        <taxon>Streptophyta</taxon>
        <taxon>Embryophyta</taxon>
        <taxon>Tracheophyta</taxon>
        <taxon>Spermatophyta</taxon>
        <taxon>Magnoliopsida</taxon>
        <taxon>eudicotyledons</taxon>
        <taxon>Gunneridae</taxon>
        <taxon>Pentapetalae</taxon>
        <taxon>asterids</taxon>
        <taxon>campanulids</taxon>
        <taxon>Asterales</taxon>
        <taxon>Asteraceae</taxon>
        <taxon>Asteroideae</taxon>
        <taxon>Anthemideae</taxon>
        <taxon>Anthemidinae</taxon>
        <taxon>Tanacetum</taxon>
    </lineage>
</organism>